<sequence length="88" mass="10387">MEKKLHKRIDDVQAKRKKCNKLLNDYSMPKFFEDNLFRYAGEKRPPPNRWFVLMHGMLSFFIISVGVWFLPDPPENLVKLKPGDGGKH</sequence>
<gene>
    <name evidence="2" type="primary">psr-1</name>
    <name evidence="2" type="ORF">T07_9943</name>
</gene>
<keyword evidence="1" id="KW-0812">Transmembrane</keyword>
<accession>A0A0V0RQ98</accession>
<organism evidence="2 3">
    <name type="scientific">Trichinella nelsoni</name>
    <dbReference type="NCBI Taxonomy" id="6336"/>
    <lineage>
        <taxon>Eukaryota</taxon>
        <taxon>Metazoa</taxon>
        <taxon>Ecdysozoa</taxon>
        <taxon>Nematoda</taxon>
        <taxon>Enoplea</taxon>
        <taxon>Dorylaimia</taxon>
        <taxon>Trichinellida</taxon>
        <taxon>Trichinellidae</taxon>
        <taxon>Trichinella</taxon>
    </lineage>
</organism>
<keyword evidence="2" id="KW-0808">Transferase</keyword>
<dbReference type="Gene3D" id="2.60.120.650">
    <property type="entry name" value="Cupin"/>
    <property type="match status" value="1"/>
</dbReference>
<feature type="transmembrane region" description="Helical" evidence="1">
    <location>
        <begin position="50"/>
        <end position="70"/>
    </location>
</feature>
<dbReference type="GO" id="GO:0008168">
    <property type="term" value="F:methyltransferase activity"/>
    <property type="evidence" value="ECO:0007669"/>
    <property type="project" value="UniProtKB-KW"/>
</dbReference>
<dbReference type="AlphaFoldDB" id="A0A0V0RQ98"/>
<keyword evidence="1" id="KW-0472">Membrane</keyword>
<evidence type="ECO:0000313" key="2">
    <source>
        <dbReference type="EMBL" id="KRX16405.1"/>
    </source>
</evidence>
<protein>
    <submittedName>
        <fullName evidence="2">Bifunctional arginine demethylase and lysyl-hydroxylase psr-1</fullName>
    </submittedName>
</protein>
<reference evidence="2 3" key="1">
    <citation type="submission" date="2015-01" db="EMBL/GenBank/DDBJ databases">
        <title>Evolution of Trichinella species and genotypes.</title>
        <authorList>
            <person name="Korhonen P.K."/>
            <person name="Edoardo P."/>
            <person name="Giuseppe L.R."/>
            <person name="Gasser R.B."/>
        </authorList>
    </citation>
    <scope>NUCLEOTIDE SEQUENCE [LARGE SCALE GENOMIC DNA]</scope>
    <source>
        <strain evidence="2">ISS37</strain>
    </source>
</reference>
<dbReference type="OrthoDB" id="268693at2759"/>
<evidence type="ECO:0000256" key="1">
    <source>
        <dbReference type="SAM" id="Phobius"/>
    </source>
</evidence>
<evidence type="ECO:0000313" key="3">
    <source>
        <dbReference type="Proteomes" id="UP000054630"/>
    </source>
</evidence>
<proteinExistence type="predicted"/>
<dbReference type="Proteomes" id="UP000054630">
    <property type="component" value="Unassembled WGS sequence"/>
</dbReference>
<keyword evidence="3" id="KW-1185">Reference proteome</keyword>
<name>A0A0V0RQ98_9BILA</name>
<dbReference type="EMBL" id="JYDL01000108">
    <property type="protein sequence ID" value="KRX16405.1"/>
    <property type="molecule type" value="Genomic_DNA"/>
</dbReference>
<comment type="caution">
    <text evidence="2">The sequence shown here is derived from an EMBL/GenBank/DDBJ whole genome shotgun (WGS) entry which is preliminary data.</text>
</comment>
<dbReference type="STRING" id="6336.A0A0V0RQ98"/>
<dbReference type="GO" id="GO:0032259">
    <property type="term" value="P:methylation"/>
    <property type="evidence" value="ECO:0007669"/>
    <property type="project" value="UniProtKB-KW"/>
</dbReference>
<keyword evidence="2" id="KW-0489">Methyltransferase</keyword>
<keyword evidence="1" id="KW-1133">Transmembrane helix</keyword>